<dbReference type="SUPFAM" id="SSF55073">
    <property type="entry name" value="Nucleotide cyclase"/>
    <property type="match status" value="1"/>
</dbReference>
<dbReference type="CDD" id="cd01949">
    <property type="entry name" value="GGDEF"/>
    <property type="match status" value="1"/>
</dbReference>
<dbReference type="CDD" id="cd01948">
    <property type="entry name" value="EAL"/>
    <property type="match status" value="1"/>
</dbReference>
<dbReference type="Gene3D" id="3.30.70.100">
    <property type="match status" value="1"/>
</dbReference>
<sequence>MTGMIVMNMEETLMRHTSHDPVTGLPGLPLIRDRLANALQRSRRNGFSLVVLFVDLDGFHLVKDRDGHDIGDRLLKKVAERLAEQIRPGDTLARFANEEFVILCEQIEQPATLSVLADRINEALRQPLECGERQLVVTASVGLAIGNGNTHCVDDLLSHAETAMSAVKEDGGDGWRFFSPGQHDQDQQRLAIVNGLRTAIERNELSIRFQPIVVAESGRIVGAELLLRWNSSEGEIPPAVFIPIAEMTGVIVPIGAWVFRQACLAEADWRRRWGAEAPYVSVNVSPRQLIKESLVEEFAAILRETGADPARLLLEITETALMADVELNLRILRRLTDLGLRVAVDDFGTGYSSLAQLTRLPVAVLKIDRAFVDGLDKRPEHRAVIRAVIGLGRALGLKLVAEGVETDAQCLELRAHGCEFAQGYYFHRPLEEPAFVATLESGLRGGGLPDPALSLYFLIYVSQATPPMSGATLDALREQSRTLNRSTGLTGCLLYQDGLFMQMLEGQREVLSALMDRIKTDPRHRDVRIVIEGLARHRIFLDWGMVVRDLTPGPNEPDFTPWQHRRLSFRDLAEDARTCYVYLTAYAGCGMSEGISVLS</sequence>
<dbReference type="InterPro" id="IPR052155">
    <property type="entry name" value="Biofilm_reg_signaling"/>
</dbReference>
<evidence type="ECO:0000259" key="4">
    <source>
        <dbReference type="PROSITE" id="PS50925"/>
    </source>
</evidence>
<dbReference type="SMART" id="SM01034">
    <property type="entry name" value="BLUF"/>
    <property type="match status" value="1"/>
</dbReference>
<comment type="caution">
    <text evidence="5">The sequence shown here is derived from an EMBL/GenBank/DDBJ whole genome shotgun (WGS) entry which is preliminary data.</text>
</comment>
<evidence type="ECO:0000259" key="3">
    <source>
        <dbReference type="PROSITE" id="PS50887"/>
    </source>
</evidence>
<dbReference type="SUPFAM" id="SSF54975">
    <property type="entry name" value="Acylphosphatase/BLUF domain-like"/>
    <property type="match status" value="1"/>
</dbReference>
<dbReference type="OrthoDB" id="8553030at2"/>
<dbReference type="InterPro" id="IPR043128">
    <property type="entry name" value="Rev_trsase/Diguanyl_cyclase"/>
</dbReference>
<dbReference type="PANTHER" id="PTHR44757">
    <property type="entry name" value="DIGUANYLATE CYCLASE DGCP"/>
    <property type="match status" value="1"/>
</dbReference>
<dbReference type="Gene3D" id="3.30.70.270">
    <property type="match status" value="1"/>
</dbReference>
<dbReference type="PROSITE" id="PS50925">
    <property type="entry name" value="BLUF"/>
    <property type="match status" value="1"/>
</dbReference>
<evidence type="ECO:0000259" key="2">
    <source>
        <dbReference type="PROSITE" id="PS50883"/>
    </source>
</evidence>
<dbReference type="InterPro" id="IPR036046">
    <property type="entry name" value="Acylphosphatase-like_dom_sf"/>
</dbReference>
<keyword evidence="1" id="KW-0677">Repeat</keyword>
<dbReference type="GO" id="GO:0071949">
    <property type="term" value="F:FAD binding"/>
    <property type="evidence" value="ECO:0007669"/>
    <property type="project" value="InterPro"/>
</dbReference>
<name>A0A4V6NZZ5_9GAMM</name>
<dbReference type="NCBIfam" id="TIGR00254">
    <property type="entry name" value="GGDEF"/>
    <property type="match status" value="1"/>
</dbReference>
<reference evidence="5 6" key="1">
    <citation type="submission" date="2019-03" db="EMBL/GenBank/DDBJ databases">
        <title>Genomic Encyclopedia of Type Strains, Phase IV (KMG-IV): sequencing the most valuable type-strain genomes for metagenomic binning, comparative biology and taxonomic classification.</title>
        <authorList>
            <person name="Goeker M."/>
        </authorList>
    </citation>
    <scope>NUCLEOTIDE SEQUENCE [LARGE SCALE GENOMIC DNA]</scope>
    <source>
        <strain evidence="5 6">DSM 13587</strain>
    </source>
</reference>
<dbReference type="Gene3D" id="3.20.20.450">
    <property type="entry name" value="EAL domain"/>
    <property type="match status" value="1"/>
</dbReference>
<feature type="domain" description="BLUF" evidence="4">
    <location>
        <begin position="455"/>
        <end position="546"/>
    </location>
</feature>
<dbReference type="AlphaFoldDB" id="A0A4V6NZZ5"/>
<feature type="domain" description="EAL" evidence="2">
    <location>
        <begin position="189"/>
        <end position="443"/>
    </location>
</feature>
<protein>
    <submittedName>
        <fullName evidence="5">Diguanylate cyclase (GGDEF)-like protein</fullName>
    </submittedName>
</protein>
<dbReference type="SMART" id="SM00052">
    <property type="entry name" value="EAL"/>
    <property type="match status" value="1"/>
</dbReference>
<organism evidence="5 6">
    <name type="scientific">Thiobaca trueperi</name>
    <dbReference type="NCBI Taxonomy" id="127458"/>
    <lineage>
        <taxon>Bacteria</taxon>
        <taxon>Pseudomonadati</taxon>
        <taxon>Pseudomonadota</taxon>
        <taxon>Gammaproteobacteria</taxon>
        <taxon>Chromatiales</taxon>
        <taxon>Chromatiaceae</taxon>
        <taxon>Thiobaca</taxon>
    </lineage>
</organism>
<keyword evidence="6" id="KW-1185">Reference proteome</keyword>
<evidence type="ECO:0000313" key="6">
    <source>
        <dbReference type="Proteomes" id="UP000295717"/>
    </source>
</evidence>
<dbReference type="PROSITE" id="PS50883">
    <property type="entry name" value="EAL"/>
    <property type="match status" value="1"/>
</dbReference>
<gene>
    <name evidence="5" type="ORF">EDC35_103381</name>
</gene>
<dbReference type="EMBL" id="SMAO01000003">
    <property type="protein sequence ID" value="TCT22282.1"/>
    <property type="molecule type" value="Genomic_DNA"/>
</dbReference>
<dbReference type="Proteomes" id="UP000295717">
    <property type="component" value="Unassembled WGS sequence"/>
</dbReference>
<dbReference type="SMART" id="SM00267">
    <property type="entry name" value="GGDEF"/>
    <property type="match status" value="1"/>
</dbReference>
<accession>A0A4V6NZZ5</accession>
<dbReference type="InterPro" id="IPR001633">
    <property type="entry name" value="EAL_dom"/>
</dbReference>
<dbReference type="Pfam" id="PF00563">
    <property type="entry name" value="EAL"/>
    <property type="match status" value="1"/>
</dbReference>
<dbReference type="InterPro" id="IPR007024">
    <property type="entry name" value="BLUF_domain"/>
</dbReference>
<evidence type="ECO:0000256" key="1">
    <source>
        <dbReference type="ARBA" id="ARBA00022737"/>
    </source>
</evidence>
<dbReference type="InterPro" id="IPR000160">
    <property type="entry name" value="GGDEF_dom"/>
</dbReference>
<feature type="domain" description="GGDEF" evidence="3">
    <location>
        <begin position="47"/>
        <end position="180"/>
    </location>
</feature>
<dbReference type="InterPro" id="IPR029787">
    <property type="entry name" value="Nucleotide_cyclase"/>
</dbReference>
<dbReference type="Pfam" id="PF00990">
    <property type="entry name" value="GGDEF"/>
    <property type="match status" value="1"/>
</dbReference>
<evidence type="ECO:0000313" key="5">
    <source>
        <dbReference type="EMBL" id="TCT22282.1"/>
    </source>
</evidence>
<dbReference type="InterPro" id="IPR035919">
    <property type="entry name" value="EAL_sf"/>
</dbReference>
<dbReference type="SUPFAM" id="SSF141868">
    <property type="entry name" value="EAL domain-like"/>
    <property type="match status" value="1"/>
</dbReference>
<dbReference type="Pfam" id="PF04940">
    <property type="entry name" value="BLUF"/>
    <property type="match status" value="1"/>
</dbReference>
<dbReference type="PROSITE" id="PS50887">
    <property type="entry name" value="GGDEF"/>
    <property type="match status" value="1"/>
</dbReference>
<dbReference type="PANTHER" id="PTHR44757:SF2">
    <property type="entry name" value="BIOFILM ARCHITECTURE MAINTENANCE PROTEIN MBAA"/>
    <property type="match status" value="1"/>
</dbReference>
<proteinExistence type="predicted"/>
<dbReference type="GO" id="GO:0009882">
    <property type="term" value="F:blue light photoreceptor activity"/>
    <property type="evidence" value="ECO:0007669"/>
    <property type="project" value="InterPro"/>
</dbReference>